<accession>A0A5N4BY68</accession>
<dbReference type="PRINTS" id="PR02108">
    <property type="entry name" value="MRGPCRFAMILY"/>
</dbReference>
<dbReference type="CDD" id="cd14973">
    <property type="entry name" value="7tmA_Mrgpr"/>
    <property type="match status" value="1"/>
</dbReference>
<dbReference type="PANTHER" id="PTHR11334">
    <property type="entry name" value="MAS-RELATED G-PROTEIN COUPLED RECEPTOR"/>
    <property type="match status" value="1"/>
</dbReference>
<reference evidence="13 14" key="1">
    <citation type="journal article" date="2019" name="Mol. Ecol. Resour.">
        <title>Improving Illumina assemblies with Hi-C and long reads: an example with the North African dromedary.</title>
        <authorList>
            <person name="Elbers J.P."/>
            <person name="Rogers M.F."/>
            <person name="Perelman P.L."/>
            <person name="Proskuryakova A.A."/>
            <person name="Serdyukova N.A."/>
            <person name="Johnson W.E."/>
            <person name="Horin P."/>
            <person name="Corander J."/>
            <person name="Murphy D."/>
            <person name="Burger P.A."/>
        </authorList>
    </citation>
    <scope>NUCLEOTIDE SEQUENCE [LARGE SCALE GENOMIC DNA]</scope>
    <source>
        <strain evidence="13">Drom800</strain>
        <tissue evidence="13">Blood</tissue>
    </source>
</reference>
<evidence type="ECO:0000256" key="1">
    <source>
        <dbReference type="ARBA" id="ARBA00004651"/>
    </source>
</evidence>
<dbReference type="AlphaFoldDB" id="A0A5N4BY68"/>
<keyword evidence="3 11" id="KW-0812">Transmembrane</keyword>
<dbReference type="InterPro" id="IPR000276">
    <property type="entry name" value="GPCR_Rhodpsn"/>
</dbReference>
<feature type="region of interest" description="Disordered" evidence="10">
    <location>
        <begin position="293"/>
        <end position="316"/>
    </location>
</feature>
<feature type="transmembrane region" description="Helical" evidence="11">
    <location>
        <begin position="28"/>
        <end position="52"/>
    </location>
</feature>
<evidence type="ECO:0000259" key="12">
    <source>
        <dbReference type="PROSITE" id="PS50262"/>
    </source>
</evidence>
<comment type="similarity">
    <text evidence="9">Belongs to the G-protein coupled receptor 1 family. Mas subfamily.</text>
</comment>
<gene>
    <name evidence="13" type="ORF">Cadr_000030457</name>
</gene>
<dbReference type="GO" id="GO:0005886">
    <property type="term" value="C:plasma membrane"/>
    <property type="evidence" value="ECO:0007669"/>
    <property type="project" value="UniProtKB-SubCell"/>
</dbReference>
<evidence type="ECO:0000256" key="5">
    <source>
        <dbReference type="ARBA" id="ARBA00023040"/>
    </source>
</evidence>
<evidence type="ECO:0000256" key="10">
    <source>
        <dbReference type="SAM" id="MobiDB-lite"/>
    </source>
</evidence>
<evidence type="ECO:0000256" key="11">
    <source>
        <dbReference type="SAM" id="Phobius"/>
    </source>
</evidence>
<keyword evidence="6 11" id="KW-0472">Membrane</keyword>
<dbReference type="SUPFAM" id="SSF81321">
    <property type="entry name" value="Family A G protein-coupled receptor-like"/>
    <property type="match status" value="1"/>
</dbReference>
<dbReference type="Pfam" id="PF00001">
    <property type="entry name" value="7tm_1"/>
    <property type="match status" value="1"/>
</dbReference>
<dbReference type="Proteomes" id="UP000299084">
    <property type="component" value="Unassembled WGS sequence"/>
</dbReference>
<dbReference type="OrthoDB" id="9896011at2759"/>
<dbReference type="KEGG" id="cdk:105104570"/>
<feature type="transmembrane region" description="Helical" evidence="11">
    <location>
        <begin position="142"/>
        <end position="160"/>
    </location>
</feature>
<feature type="transmembrane region" description="Helical" evidence="11">
    <location>
        <begin position="64"/>
        <end position="88"/>
    </location>
</feature>
<dbReference type="GO" id="GO:0004930">
    <property type="term" value="F:G protein-coupled receptor activity"/>
    <property type="evidence" value="ECO:0007669"/>
    <property type="project" value="UniProtKB-KW"/>
</dbReference>
<evidence type="ECO:0000256" key="6">
    <source>
        <dbReference type="ARBA" id="ARBA00023136"/>
    </source>
</evidence>
<dbReference type="InterPro" id="IPR026234">
    <property type="entry name" value="MRGPCRFAMILY"/>
</dbReference>
<sequence>MDWYCNPTNHSSVDTAQLSPGSGSVGHVTFRSISVAVSLCGLVGNGTVIWFIHLSTKRNSFFTYSLNLAVVDFLHLCFQIVFSVRQILKAFLRHCFRLPGIFMVLRFFFYFTSLGVISAISCQRCLSVLFPIWYPCHCPKHLSAIVSALLWILTFLLNILRGHACSQLYIRKTQFCPALLAATSAWAFLLFSILGASSLLLLLRVHASSQRHQPRKLYLVLLVSVLVFFVLGLPLSIIRFLTADVENETLNDICVLLSCTNSSANPAVYVLIGGLQRQRPREPLQVVLQRALGEETEDGKDGKAPPPGPLKDGELPGDVCLRGMAPMISWQ</sequence>
<dbReference type="PANTHER" id="PTHR11334:SF29">
    <property type="entry name" value="MAS-RELATED G-PROTEIN COUPLED RECEPTOR MEMBER X2"/>
    <property type="match status" value="1"/>
</dbReference>
<dbReference type="Gene3D" id="1.20.1070.10">
    <property type="entry name" value="Rhodopsin 7-helix transmembrane proteins"/>
    <property type="match status" value="1"/>
</dbReference>
<feature type="transmembrane region" description="Helical" evidence="11">
    <location>
        <begin position="180"/>
        <end position="205"/>
    </location>
</feature>
<evidence type="ECO:0000256" key="8">
    <source>
        <dbReference type="ARBA" id="ARBA00023224"/>
    </source>
</evidence>
<evidence type="ECO:0000256" key="9">
    <source>
        <dbReference type="ARBA" id="ARBA00061394"/>
    </source>
</evidence>
<organism evidence="13 14">
    <name type="scientific">Camelus dromedarius</name>
    <name type="common">Dromedary</name>
    <name type="synonym">Arabian camel</name>
    <dbReference type="NCBI Taxonomy" id="9838"/>
    <lineage>
        <taxon>Eukaryota</taxon>
        <taxon>Metazoa</taxon>
        <taxon>Chordata</taxon>
        <taxon>Craniata</taxon>
        <taxon>Vertebrata</taxon>
        <taxon>Euteleostomi</taxon>
        <taxon>Mammalia</taxon>
        <taxon>Eutheria</taxon>
        <taxon>Laurasiatheria</taxon>
        <taxon>Artiodactyla</taxon>
        <taxon>Tylopoda</taxon>
        <taxon>Camelidae</taxon>
        <taxon>Camelus</taxon>
    </lineage>
</organism>
<feature type="transmembrane region" description="Helical" evidence="11">
    <location>
        <begin position="108"/>
        <end position="130"/>
    </location>
</feature>
<evidence type="ECO:0000256" key="3">
    <source>
        <dbReference type="ARBA" id="ARBA00022692"/>
    </source>
</evidence>
<feature type="transmembrane region" description="Helical" evidence="11">
    <location>
        <begin position="217"/>
        <end position="241"/>
    </location>
</feature>
<evidence type="ECO:0000256" key="2">
    <source>
        <dbReference type="ARBA" id="ARBA00022475"/>
    </source>
</evidence>
<keyword evidence="8" id="KW-0807">Transducer</keyword>
<keyword evidence="5" id="KW-0297">G-protein coupled receptor</keyword>
<feature type="domain" description="G-protein coupled receptors family 1 profile" evidence="12">
    <location>
        <begin position="44"/>
        <end position="269"/>
    </location>
</feature>
<protein>
    <submittedName>
        <fullName evidence="13">Mas-related G-protein coupled receptor member B2</fullName>
    </submittedName>
</protein>
<evidence type="ECO:0000256" key="4">
    <source>
        <dbReference type="ARBA" id="ARBA00022989"/>
    </source>
</evidence>
<evidence type="ECO:0000256" key="7">
    <source>
        <dbReference type="ARBA" id="ARBA00023170"/>
    </source>
</evidence>
<dbReference type="PROSITE" id="PS50262">
    <property type="entry name" value="G_PROTEIN_RECEP_F1_2"/>
    <property type="match status" value="1"/>
</dbReference>
<keyword evidence="14" id="KW-1185">Reference proteome</keyword>
<name>A0A5N4BY68_CAMDR</name>
<comment type="subcellular location">
    <subcellularLocation>
        <location evidence="1">Cell membrane</location>
        <topology evidence="1">Multi-pass membrane protein</topology>
    </subcellularLocation>
</comment>
<dbReference type="PRINTS" id="PR00237">
    <property type="entry name" value="GPCRRHODOPSN"/>
</dbReference>
<keyword evidence="4 11" id="KW-1133">Transmembrane helix</keyword>
<evidence type="ECO:0000313" key="14">
    <source>
        <dbReference type="Proteomes" id="UP000299084"/>
    </source>
</evidence>
<proteinExistence type="inferred from homology"/>
<dbReference type="EMBL" id="JWIN03000075">
    <property type="protein sequence ID" value="KAB1251374.1"/>
    <property type="molecule type" value="Genomic_DNA"/>
</dbReference>
<evidence type="ECO:0000313" key="13">
    <source>
        <dbReference type="EMBL" id="KAB1251374.1"/>
    </source>
</evidence>
<comment type="caution">
    <text evidence="13">The sequence shown here is derived from an EMBL/GenBank/DDBJ whole genome shotgun (WGS) entry which is preliminary data.</text>
</comment>
<dbReference type="FunFam" id="1.20.1070.10:FF:000193">
    <property type="entry name" value="Mas-related G-protein coupled receptor member E"/>
    <property type="match status" value="1"/>
</dbReference>
<keyword evidence="2" id="KW-1003">Cell membrane</keyword>
<keyword evidence="7 13" id="KW-0675">Receptor</keyword>
<dbReference type="InterPro" id="IPR017452">
    <property type="entry name" value="GPCR_Rhodpsn_7TM"/>
</dbReference>